<proteinExistence type="predicted"/>
<evidence type="ECO:0000256" key="1">
    <source>
        <dbReference type="SAM" id="Phobius"/>
    </source>
</evidence>
<feature type="transmembrane region" description="Helical" evidence="1">
    <location>
        <begin position="20"/>
        <end position="45"/>
    </location>
</feature>
<feature type="transmembrane region" description="Helical" evidence="1">
    <location>
        <begin position="158"/>
        <end position="179"/>
    </location>
</feature>
<dbReference type="EMBL" id="KQ422479">
    <property type="protein sequence ID" value="KOF74804.1"/>
    <property type="molecule type" value="Genomic_DNA"/>
</dbReference>
<feature type="transmembrane region" description="Helical" evidence="1">
    <location>
        <begin position="119"/>
        <end position="138"/>
    </location>
</feature>
<keyword evidence="1" id="KW-0472">Membrane</keyword>
<gene>
    <name evidence="2" type="ORF">OCBIM_22035624mg</name>
</gene>
<feature type="non-terminal residue" evidence="2">
    <location>
        <position position="1"/>
    </location>
</feature>
<evidence type="ECO:0000313" key="2">
    <source>
        <dbReference type="EMBL" id="KOF74804.1"/>
    </source>
</evidence>
<sequence>FSLTFSLSFPHSYPSHILTIITVPSSLFSLNLPIYLALISFLFYLSHSLPQSPCYAVTISYCITPSIYFSSSLSFTLFIPLNLSTLSLNLSLSVALFLSPSLSHSLSLSVSSSLTSSSFYRLFTHLSLSCSFCLSLSFSHTSFPFYRLFSRSSPSLSFLSLSLCLSVFILSPLTLYLIFQHSLLASLSFSLSSPPLFHVIIYRSYNTQPYPIPPHSLITVIFTVCPLTSFRISLTLSFSILLPSFSYSFT</sequence>
<organism evidence="2">
    <name type="scientific">Octopus bimaculoides</name>
    <name type="common">California two-spotted octopus</name>
    <dbReference type="NCBI Taxonomy" id="37653"/>
    <lineage>
        <taxon>Eukaryota</taxon>
        <taxon>Metazoa</taxon>
        <taxon>Spiralia</taxon>
        <taxon>Lophotrochozoa</taxon>
        <taxon>Mollusca</taxon>
        <taxon>Cephalopoda</taxon>
        <taxon>Coleoidea</taxon>
        <taxon>Octopodiformes</taxon>
        <taxon>Octopoda</taxon>
        <taxon>Incirrata</taxon>
        <taxon>Octopodidae</taxon>
        <taxon>Octopus</taxon>
    </lineage>
</organism>
<reference evidence="2" key="1">
    <citation type="submission" date="2015-07" db="EMBL/GenBank/DDBJ databases">
        <title>MeaNS - Measles Nucleotide Surveillance Program.</title>
        <authorList>
            <person name="Tran T."/>
            <person name="Druce J."/>
        </authorList>
    </citation>
    <scope>NUCLEOTIDE SEQUENCE</scope>
    <source>
        <strain evidence="2">UCB-OBI-ISO-001</strain>
        <tissue evidence="2">Gonad</tissue>
    </source>
</reference>
<protein>
    <recommendedName>
        <fullName evidence="3">REJ domain-containing protein</fullName>
    </recommendedName>
</protein>
<feature type="transmembrane region" description="Helical" evidence="1">
    <location>
        <begin position="52"/>
        <end position="71"/>
    </location>
</feature>
<keyword evidence="1" id="KW-0812">Transmembrane</keyword>
<keyword evidence="1" id="KW-1133">Transmembrane helix</keyword>
<accession>A0A0L8GD84</accession>
<dbReference type="AlphaFoldDB" id="A0A0L8GD84"/>
<name>A0A0L8GD84_OCTBM</name>
<feature type="transmembrane region" description="Helical" evidence="1">
    <location>
        <begin position="217"/>
        <end position="242"/>
    </location>
</feature>
<feature type="transmembrane region" description="Helical" evidence="1">
    <location>
        <begin position="186"/>
        <end position="205"/>
    </location>
</feature>
<evidence type="ECO:0008006" key="3">
    <source>
        <dbReference type="Google" id="ProtNLM"/>
    </source>
</evidence>